<dbReference type="Proteomes" id="UP000799438">
    <property type="component" value="Unassembled WGS sequence"/>
</dbReference>
<dbReference type="SUPFAM" id="SSF52266">
    <property type="entry name" value="SGNH hydrolase"/>
    <property type="match status" value="1"/>
</dbReference>
<protein>
    <submittedName>
        <fullName evidence="2">Uncharacterized protein</fullName>
    </submittedName>
</protein>
<dbReference type="GeneID" id="54301663"/>
<dbReference type="InterPro" id="IPR037460">
    <property type="entry name" value="SEST-like"/>
</dbReference>
<dbReference type="RefSeq" id="XP_033397261.1">
    <property type="nucleotide sequence ID" value="XM_033544167.1"/>
</dbReference>
<dbReference type="EMBL" id="ML995486">
    <property type="protein sequence ID" value="KAF2141548.1"/>
    <property type="molecule type" value="Genomic_DNA"/>
</dbReference>
<organism evidence="2 3">
    <name type="scientific">Aplosporella prunicola CBS 121167</name>
    <dbReference type="NCBI Taxonomy" id="1176127"/>
    <lineage>
        <taxon>Eukaryota</taxon>
        <taxon>Fungi</taxon>
        <taxon>Dikarya</taxon>
        <taxon>Ascomycota</taxon>
        <taxon>Pezizomycotina</taxon>
        <taxon>Dothideomycetes</taxon>
        <taxon>Dothideomycetes incertae sedis</taxon>
        <taxon>Botryosphaeriales</taxon>
        <taxon>Aplosporellaceae</taxon>
        <taxon>Aplosporella</taxon>
    </lineage>
</organism>
<keyword evidence="1" id="KW-0732">Signal</keyword>
<reference evidence="2" key="1">
    <citation type="journal article" date="2020" name="Stud. Mycol.">
        <title>101 Dothideomycetes genomes: a test case for predicting lifestyles and emergence of pathogens.</title>
        <authorList>
            <person name="Haridas S."/>
            <person name="Albert R."/>
            <person name="Binder M."/>
            <person name="Bloem J."/>
            <person name="Labutti K."/>
            <person name="Salamov A."/>
            <person name="Andreopoulos B."/>
            <person name="Baker S."/>
            <person name="Barry K."/>
            <person name="Bills G."/>
            <person name="Bluhm B."/>
            <person name="Cannon C."/>
            <person name="Castanera R."/>
            <person name="Culley D."/>
            <person name="Daum C."/>
            <person name="Ezra D."/>
            <person name="Gonzalez J."/>
            <person name="Henrissat B."/>
            <person name="Kuo A."/>
            <person name="Liang C."/>
            <person name="Lipzen A."/>
            <person name="Lutzoni F."/>
            <person name="Magnuson J."/>
            <person name="Mondo S."/>
            <person name="Nolan M."/>
            <person name="Ohm R."/>
            <person name="Pangilinan J."/>
            <person name="Park H.-J."/>
            <person name="Ramirez L."/>
            <person name="Alfaro M."/>
            <person name="Sun H."/>
            <person name="Tritt A."/>
            <person name="Yoshinaga Y."/>
            <person name="Zwiers L.-H."/>
            <person name="Turgeon B."/>
            <person name="Goodwin S."/>
            <person name="Spatafora J."/>
            <person name="Crous P."/>
            <person name="Grigoriev I."/>
        </authorList>
    </citation>
    <scope>NUCLEOTIDE SEQUENCE</scope>
    <source>
        <strain evidence="2">CBS 121167</strain>
    </source>
</reference>
<keyword evidence="3" id="KW-1185">Reference proteome</keyword>
<feature type="signal peptide" evidence="1">
    <location>
        <begin position="1"/>
        <end position="25"/>
    </location>
</feature>
<sequence length="565" mass="61798">MTPTMGKHLARLLVSISLSTSLVFALPQPQPTSQSQTLLSDWFDPFNFSSITKIAAIGDSYSTGLGAGVPLNSLNAQSCRRYDHAYPVLVTQHPAFAYRLPPDFQFLSCSGALVKDVLDEQARKLDAGQDVIVVSAGGNDALLVDVLNQCVFQNFAPTKEAVREMAKSPVGSLIPDLMRYARTCEEMLDASEKAIESAGFKDELDALLDVAVSKLSENGQVYYTGYAKFWSGEMAEDDQCSGVSWSVFLSNAGRRDFQTPIKLTVAHRKRMNDLVAKMNKKIADAVKKHSDKATSGLKFYELDISDPFGTIPLKRSDSDSTNIHPNTFDDAMNQLAHYALLAGSTIKHEPQPHGINAVGSSEITNIDAKLPNLHPPGYSRAFHPQIPGHQAIANVIVAKIAEHNARVYAIPINEHSTSDTCSLTNIARLKPTQYYCDLNQTSGLPFNVFSGMYDRFCAELPPYGDSWTVDSRGFKVNNTVHPGHGVVKRGMLTPPPNPSLYEGYRTTLQLARGENGLECTKNCSEAFAFLVDSPCGHTGAQQNVMALTGRVFDDCGTYEYRITPP</sequence>
<dbReference type="AlphaFoldDB" id="A0A6A6BD78"/>
<feature type="chain" id="PRO_5025497378" evidence="1">
    <location>
        <begin position="26"/>
        <end position="565"/>
    </location>
</feature>
<dbReference type="GO" id="GO:0006629">
    <property type="term" value="P:lipid metabolic process"/>
    <property type="evidence" value="ECO:0007669"/>
    <property type="project" value="TreeGrafter"/>
</dbReference>
<name>A0A6A6BD78_9PEZI</name>
<evidence type="ECO:0000313" key="3">
    <source>
        <dbReference type="Proteomes" id="UP000799438"/>
    </source>
</evidence>
<accession>A0A6A6BD78</accession>
<dbReference type="Gene3D" id="3.40.50.1110">
    <property type="entry name" value="SGNH hydrolase"/>
    <property type="match status" value="1"/>
</dbReference>
<dbReference type="GO" id="GO:0016788">
    <property type="term" value="F:hydrolase activity, acting on ester bonds"/>
    <property type="evidence" value="ECO:0007669"/>
    <property type="project" value="InterPro"/>
</dbReference>
<evidence type="ECO:0000256" key="1">
    <source>
        <dbReference type="SAM" id="SignalP"/>
    </source>
</evidence>
<dbReference type="PANTHER" id="PTHR37981">
    <property type="entry name" value="LIPASE 2"/>
    <property type="match status" value="1"/>
</dbReference>
<dbReference type="InterPro" id="IPR036514">
    <property type="entry name" value="SGNH_hydro_sf"/>
</dbReference>
<dbReference type="OrthoDB" id="21678at2759"/>
<evidence type="ECO:0000313" key="2">
    <source>
        <dbReference type="EMBL" id="KAF2141548.1"/>
    </source>
</evidence>
<gene>
    <name evidence="2" type="ORF">K452DRAFT_318553</name>
</gene>
<dbReference type="PANTHER" id="PTHR37981:SF1">
    <property type="entry name" value="SGNH HYDROLASE-TYPE ESTERASE DOMAIN-CONTAINING PROTEIN"/>
    <property type="match status" value="1"/>
</dbReference>
<dbReference type="CDD" id="cd01823">
    <property type="entry name" value="SEST_like"/>
    <property type="match status" value="1"/>
</dbReference>
<proteinExistence type="predicted"/>